<sequence>MAGGYSTCLTAEFAVLRKIKMNRRKAIFSLGTLAASWVAVPGLLAKELHKVPSETRMNEDHLPKPAGRQGYRVLTDEIARKNLAAVFDRLIPADEWGPSASEAGCIEFIDNELAGDYGSGAALYLSGPFDPDNEKKMMGGPQFISSPRERYLTGLKALETWARNTWNSSFHTLSDSRIDEFLTNMEAGKIDLGKEIDSRALFELMLQNAREGYLADPIHGGNKNMAGWKMIGFPGARYDYRLYIERRNENLNLVPVSLIPGD</sequence>
<dbReference type="eggNOG" id="ENOG502ZAWN">
    <property type="taxonomic scope" value="Bacteria"/>
</dbReference>
<organism evidence="2 3">
    <name type="scientific">Azotobacter vinelandii (strain DJ / ATCC BAA-1303)</name>
    <dbReference type="NCBI Taxonomy" id="322710"/>
    <lineage>
        <taxon>Bacteria</taxon>
        <taxon>Pseudomonadati</taxon>
        <taxon>Pseudomonadota</taxon>
        <taxon>Gammaproteobacteria</taxon>
        <taxon>Pseudomonadales</taxon>
        <taxon>Pseudomonadaceae</taxon>
        <taxon>Azotobacter</taxon>
    </lineage>
</organism>
<proteinExistence type="predicted"/>
<dbReference type="EMBL" id="CP001157">
    <property type="protein sequence ID" value="ACO79516.1"/>
    <property type="molecule type" value="Genomic_DNA"/>
</dbReference>
<gene>
    <name evidence="2" type="ordered locus">Avin_33660</name>
</gene>
<evidence type="ECO:0000313" key="2">
    <source>
        <dbReference type="EMBL" id="ACO79516.1"/>
    </source>
</evidence>
<reference evidence="2 3" key="1">
    <citation type="journal article" date="2009" name="J. Bacteriol.">
        <title>Genome sequence of Azotobacter vinelandii, an obligate aerobe specialized to support diverse anaerobic metabolic processes.</title>
        <authorList>
            <person name="Setubal J.C."/>
            <person name="dos Santos P."/>
            <person name="Goldman B.S."/>
            <person name="Ertesvag H."/>
            <person name="Espin G."/>
            <person name="Rubio L.M."/>
            <person name="Valla S."/>
            <person name="Almeida N.F."/>
            <person name="Balasubramanian D."/>
            <person name="Cromes L."/>
            <person name="Curatti L."/>
            <person name="Du Z."/>
            <person name="Godsy E."/>
            <person name="Goodner B."/>
            <person name="Hellner-Burris K."/>
            <person name="Hernandez J.A."/>
            <person name="Houmiel K."/>
            <person name="Imperial J."/>
            <person name="Kennedy C."/>
            <person name="Larson T.J."/>
            <person name="Latreille P."/>
            <person name="Ligon L.S."/>
            <person name="Lu J."/>
            <person name="Maerk M."/>
            <person name="Miller N.M."/>
            <person name="Norton S."/>
            <person name="O'Carroll I.P."/>
            <person name="Paulsen I."/>
            <person name="Raulfs E.C."/>
            <person name="Roemer R."/>
            <person name="Rosser J."/>
            <person name="Segura D."/>
            <person name="Slater S."/>
            <person name="Stricklin S.L."/>
            <person name="Studholme D.J."/>
            <person name="Sun J."/>
            <person name="Viana C.J."/>
            <person name="Wallin E."/>
            <person name="Wang B."/>
            <person name="Wheeler C."/>
            <person name="Zhu H."/>
            <person name="Dean D.R."/>
            <person name="Dixon R."/>
            <person name="Wood D."/>
        </authorList>
    </citation>
    <scope>NUCLEOTIDE SEQUENCE [LARGE SCALE GENOMIC DNA]</scope>
    <source>
        <strain evidence="3">DJ / ATCC BAA-1303</strain>
    </source>
</reference>
<dbReference type="InterPro" id="IPR027056">
    <property type="entry name" value="Gluconate_2DH_su3"/>
</dbReference>
<dbReference type="OrthoDB" id="8400810at2"/>
<keyword evidence="1" id="KW-0812">Transmembrane</keyword>
<accession>C1DPU5</accession>
<feature type="transmembrane region" description="Helical" evidence="1">
    <location>
        <begin position="26"/>
        <end position="44"/>
    </location>
</feature>
<dbReference type="HOGENOM" id="CLU_065508_0_0_6"/>
<dbReference type="Pfam" id="PF13618">
    <property type="entry name" value="Gluconate_2-dh3"/>
    <property type="match status" value="1"/>
</dbReference>
<dbReference type="KEGG" id="avn:Avin_33660"/>
<protein>
    <submittedName>
        <fullName evidence="2">Dehydrogenase small subunit</fullName>
    </submittedName>
</protein>
<dbReference type="Proteomes" id="UP000002424">
    <property type="component" value="Chromosome"/>
</dbReference>
<keyword evidence="3" id="KW-1185">Reference proteome</keyword>
<evidence type="ECO:0000313" key="3">
    <source>
        <dbReference type="Proteomes" id="UP000002424"/>
    </source>
</evidence>
<evidence type="ECO:0000256" key="1">
    <source>
        <dbReference type="SAM" id="Phobius"/>
    </source>
</evidence>
<dbReference type="EnsemblBacteria" id="ACO79516">
    <property type="protein sequence ID" value="ACO79516"/>
    <property type="gene ID" value="Avin_33660"/>
</dbReference>
<keyword evidence="1" id="KW-1133">Transmembrane helix</keyword>
<dbReference type="AlphaFoldDB" id="C1DPU5"/>
<name>C1DPU5_AZOVD</name>
<keyword evidence="1" id="KW-0472">Membrane</keyword>
<dbReference type="STRING" id="322710.Avin_33660"/>